<dbReference type="AlphaFoldDB" id="A0AAV4TWY2"/>
<sequence>MSDVWGKESLESELSTVSDSKLSLTKVSNCTTLRRSTKFTEQGHLLINCGNINLSVPTCHISKGGFFSCKSGTCFANKREKGSLSSPMGGFICSF</sequence>
<evidence type="ECO:0000313" key="2">
    <source>
        <dbReference type="Proteomes" id="UP001054837"/>
    </source>
</evidence>
<reference evidence="1 2" key="1">
    <citation type="submission" date="2021-06" db="EMBL/GenBank/DDBJ databases">
        <title>Caerostris darwini draft genome.</title>
        <authorList>
            <person name="Kono N."/>
            <person name="Arakawa K."/>
        </authorList>
    </citation>
    <scope>NUCLEOTIDE SEQUENCE [LARGE SCALE GENOMIC DNA]</scope>
</reference>
<keyword evidence="2" id="KW-1185">Reference proteome</keyword>
<evidence type="ECO:0000313" key="1">
    <source>
        <dbReference type="EMBL" id="GIY49377.1"/>
    </source>
</evidence>
<organism evidence="1 2">
    <name type="scientific">Caerostris darwini</name>
    <dbReference type="NCBI Taxonomy" id="1538125"/>
    <lineage>
        <taxon>Eukaryota</taxon>
        <taxon>Metazoa</taxon>
        <taxon>Ecdysozoa</taxon>
        <taxon>Arthropoda</taxon>
        <taxon>Chelicerata</taxon>
        <taxon>Arachnida</taxon>
        <taxon>Araneae</taxon>
        <taxon>Araneomorphae</taxon>
        <taxon>Entelegynae</taxon>
        <taxon>Araneoidea</taxon>
        <taxon>Araneidae</taxon>
        <taxon>Caerostris</taxon>
    </lineage>
</organism>
<name>A0AAV4TWY2_9ARAC</name>
<dbReference type="EMBL" id="BPLQ01010221">
    <property type="protein sequence ID" value="GIY49377.1"/>
    <property type="molecule type" value="Genomic_DNA"/>
</dbReference>
<comment type="caution">
    <text evidence="1">The sequence shown here is derived from an EMBL/GenBank/DDBJ whole genome shotgun (WGS) entry which is preliminary data.</text>
</comment>
<gene>
    <name evidence="1" type="ORF">CDAR_600641</name>
</gene>
<accession>A0AAV4TWY2</accession>
<dbReference type="Proteomes" id="UP001054837">
    <property type="component" value="Unassembled WGS sequence"/>
</dbReference>
<protein>
    <submittedName>
        <fullName evidence="1">Uncharacterized protein</fullName>
    </submittedName>
</protein>
<proteinExistence type="predicted"/>